<evidence type="ECO:0000313" key="1">
    <source>
        <dbReference type="EMBL" id="ADP35041.1"/>
    </source>
</evidence>
<gene>
    <name evidence="1" type="ordered locus">BATR1942_20630</name>
</gene>
<reference evidence="1 2" key="1">
    <citation type="journal article" date="2011" name="Front. Microbiol.">
        <title>Genomic signatures of strain selection and enhancement in Bacillus atrophaeus var. globigii, a historical biowarfare simulant.</title>
        <authorList>
            <person name="Gibbons H.S."/>
            <person name="Broomall S.M."/>
            <person name="McNew L.A."/>
            <person name="Daligault H."/>
            <person name="Chapman C."/>
            <person name="Bruce D."/>
            <person name="Karavis M."/>
            <person name="Krepps M."/>
            <person name="McGregor P.A."/>
            <person name="Hong C."/>
            <person name="Park K.H."/>
            <person name="Akmal A."/>
            <person name="Feldman A."/>
            <person name="Lin J.S."/>
            <person name="Chang W.E."/>
            <person name="Higgs B.W."/>
            <person name="Demirev P."/>
            <person name="Lindquist J."/>
            <person name="Liem A."/>
            <person name="Fochler E."/>
            <person name="Read T.D."/>
            <person name="Tapia R."/>
            <person name="Johnson S."/>
            <person name="Bishop-Lilly K.A."/>
            <person name="Detter C."/>
            <person name="Han C."/>
            <person name="Sozhamannan S."/>
            <person name="Rosenzweig C.N."/>
            <person name="Skowronski E.W."/>
        </authorList>
    </citation>
    <scope>NUCLEOTIDE SEQUENCE [LARGE SCALE GENOMIC DNA]</scope>
    <source>
        <strain evidence="1 2">1942</strain>
    </source>
</reference>
<accession>A0ABN3ZHR6</accession>
<name>A0ABN3ZHR6_BACA1</name>
<organism evidence="1 2">
    <name type="scientific">Bacillus atrophaeus (strain 1942)</name>
    <dbReference type="NCBI Taxonomy" id="720555"/>
    <lineage>
        <taxon>Bacteria</taxon>
        <taxon>Bacillati</taxon>
        <taxon>Bacillota</taxon>
        <taxon>Bacilli</taxon>
        <taxon>Bacillales</taxon>
        <taxon>Bacillaceae</taxon>
        <taxon>Bacillus</taxon>
    </lineage>
</organism>
<evidence type="ECO:0000313" key="2">
    <source>
        <dbReference type="Proteomes" id="UP000006867"/>
    </source>
</evidence>
<dbReference type="Proteomes" id="UP000006867">
    <property type="component" value="Chromosome"/>
</dbReference>
<dbReference type="EMBL" id="CP002207">
    <property type="protein sequence ID" value="ADP35041.1"/>
    <property type="molecule type" value="Genomic_DNA"/>
</dbReference>
<sequence>MSKKLTWSALIVLGLTVSIAALQHSGSAFEVAEKIIGG</sequence>
<protein>
    <submittedName>
        <fullName evidence="1">Uncharacterized protein</fullName>
    </submittedName>
</protein>
<proteinExistence type="predicted"/>
<keyword evidence="2" id="KW-1185">Reference proteome</keyword>